<dbReference type="Proteomes" id="UP001301216">
    <property type="component" value="Unassembled WGS sequence"/>
</dbReference>
<dbReference type="EMBL" id="JAPHAV010000001">
    <property type="protein sequence ID" value="MCX2695737.1"/>
    <property type="molecule type" value="Genomic_DNA"/>
</dbReference>
<evidence type="ECO:0000259" key="2">
    <source>
        <dbReference type="Pfam" id="PF13340"/>
    </source>
</evidence>
<name>A0ABT3QJD6_9HYPH</name>
<dbReference type="PANTHER" id="PTHR46637">
    <property type="entry name" value="TIS1421-TRANSPOSASE PROTEIN A"/>
    <property type="match status" value="1"/>
</dbReference>
<proteinExistence type="predicted"/>
<dbReference type="InterPro" id="IPR025161">
    <property type="entry name" value="IS402-like_dom"/>
</dbReference>
<feature type="domain" description="Insertion element IS402-like" evidence="2">
    <location>
        <begin position="8"/>
        <end position="80"/>
    </location>
</feature>
<dbReference type="InterPro" id="IPR052909">
    <property type="entry name" value="Transposase_6_like"/>
</dbReference>
<dbReference type="InterPro" id="IPR002559">
    <property type="entry name" value="Transposase_11"/>
</dbReference>
<evidence type="ECO:0000259" key="1">
    <source>
        <dbReference type="Pfam" id="PF01609"/>
    </source>
</evidence>
<gene>
    <name evidence="3" type="ORF">OPR82_02985</name>
</gene>
<reference evidence="3 4" key="1">
    <citation type="submission" date="2022-11" db="EMBL/GenBank/DDBJ databases">
        <title>Brucella sp. YY2X, whole genome shotgun sequencing project.</title>
        <authorList>
            <person name="Yang Y."/>
        </authorList>
    </citation>
    <scope>NUCLEOTIDE SEQUENCE [LARGE SCALE GENOMIC DNA]</scope>
    <source>
        <strain evidence="3 4">YY2X</strain>
    </source>
</reference>
<feature type="domain" description="Transposase IS4-like" evidence="1">
    <location>
        <begin position="94"/>
        <end position="244"/>
    </location>
</feature>
<organism evidence="3 4">
    <name type="scientific">Ochrobactrum chromiisoli</name>
    <dbReference type="NCBI Taxonomy" id="2993941"/>
    <lineage>
        <taxon>Bacteria</taxon>
        <taxon>Pseudomonadati</taxon>
        <taxon>Pseudomonadota</taxon>
        <taxon>Alphaproteobacteria</taxon>
        <taxon>Hyphomicrobiales</taxon>
        <taxon>Brucellaceae</taxon>
        <taxon>Brucella/Ochrobactrum group</taxon>
        <taxon>Ochrobactrum</taxon>
    </lineage>
</organism>
<accession>A0ABT3QJD6</accession>
<dbReference type="NCBIfam" id="NF033580">
    <property type="entry name" value="transpos_IS5_3"/>
    <property type="match status" value="1"/>
</dbReference>
<dbReference type="Pfam" id="PF01609">
    <property type="entry name" value="DDE_Tnp_1"/>
    <property type="match status" value="1"/>
</dbReference>
<dbReference type="Pfam" id="PF13340">
    <property type="entry name" value="DUF4096"/>
    <property type="match status" value="1"/>
</dbReference>
<keyword evidence="4" id="KW-1185">Reference proteome</keyword>
<dbReference type="PANTHER" id="PTHR46637:SF1">
    <property type="entry name" value="BLL5188 PROTEIN"/>
    <property type="match status" value="1"/>
</dbReference>
<dbReference type="RefSeq" id="WP_265982937.1">
    <property type="nucleotide sequence ID" value="NZ_JAPHAV010000001.1"/>
</dbReference>
<evidence type="ECO:0000313" key="3">
    <source>
        <dbReference type="EMBL" id="MCX2695737.1"/>
    </source>
</evidence>
<comment type="caution">
    <text evidence="3">The sequence shown here is derived from an EMBL/GenBank/DDBJ whole genome shotgun (WGS) entry which is preliminary data.</text>
</comment>
<sequence>MDKTRIVVSDAACSRIEPLLVGKQGDRGVTGKDNRVFLEDVLWRVRTGLPWRDPPTAFGNWNSVFRRFRRWAKAGVFERLVKGNRGVPDFEYALIDGTIVQAHQKASGAKGGPQPQAIGRSRGGLTTKIVALVDALGNLFNFHLLPGQAHDMKGVAPLIDNVSFGALLADKAFDADWLLSELDQRGTAAVIPPKANRKTQRDFDRHAYRWRHLIENFFAKIKEFGAIATRYEKTAFSYAANWHLVATIIALK</sequence>
<protein>
    <submittedName>
        <fullName evidence="3">IS5 family transposase</fullName>
    </submittedName>
</protein>
<evidence type="ECO:0000313" key="4">
    <source>
        <dbReference type="Proteomes" id="UP001301216"/>
    </source>
</evidence>